<dbReference type="InterPro" id="IPR032675">
    <property type="entry name" value="LRR_dom_sf"/>
</dbReference>
<dbReference type="GeneID" id="117550662"/>
<feature type="compositionally biased region" description="Polar residues" evidence="11">
    <location>
        <begin position="226"/>
        <end position="247"/>
    </location>
</feature>
<dbReference type="PROSITE" id="PS51450">
    <property type="entry name" value="LRR"/>
    <property type="match status" value="1"/>
</dbReference>
<dbReference type="InParanoid" id="A0A6P8UNQ1"/>
<evidence type="ECO:0000256" key="7">
    <source>
        <dbReference type="ARBA" id="ARBA00022670"/>
    </source>
</evidence>
<dbReference type="OrthoDB" id="8891580at2759"/>
<keyword evidence="7" id="KW-0378">Hydrolase</keyword>
<dbReference type="Proteomes" id="UP000515161">
    <property type="component" value="Unplaced"/>
</dbReference>
<evidence type="ECO:0000256" key="11">
    <source>
        <dbReference type="SAM" id="MobiDB-lite"/>
    </source>
</evidence>
<dbReference type="SMART" id="SM00368">
    <property type="entry name" value="LRR_RI"/>
    <property type="match status" value="4"/>
</dbReference>
<keyword evidence="14" id="KW-1185">Reference proteome</keyword>
<feature type="domain" description="CARD" evidence="12">
    <location>
        <begin position="509"/>
        <end position="604"/>
    </location>
</feature>
<reference evidence="15" key="1">
    <citation type="submission" date="2025-08" db="UniProtKB">
        <authorList>
            <consortium name="RefSeq"/>
        </authorList>
    </citation>
    <scope>IDENTIFICATION</scope>
</reference>
<dbReference type="SUPFAM" id="SSF52047">
    <property type="entry name" value="RNI-like"/>
    <property type="match status" value="1"/>
</dbReference>
<evidence type="ECO:0000313" key="15">
    <source>
        <dbReference type="RefSeq" id="XP_034079029.1"/>
    </source>
</evidence>
<sequence length="621" mass="69416">LRGCRLSEISCSALISALKSNLHLRHLNLSYNDLKDSGMKRVVLTLSCRHQADITLILTEHLNPLQQGLRGCRLSEISCSALISALKSNPSHLRHLNLSYNDLKDSGVELLRDLLESPDCRLETLRLELCSLSEISCSALISALKSNPSHLRDLDLSYNDLQDSGVKLLRDLLESPDCRLETLRINGETIRAKIQKTCDSDVEQEVKTDREAQQLGARGEHAGPQTAGSVPQEAPQSFSPELTTESSYRFRCPGPGEFQCASTGLVFVMAQEAELLYRAVPWEESRLQSAGKQAAGPLFDVKSSVEAAVCQLHLPHSETEDALLLDGLLSVVHITDEGLSILEPLEVTRTHVVVKVLHLSPFGLVIDKLKRLLKLRINGQVLVFLRPPGREEQILDVFLLHNNVPEEEVAVRQGGAVLIKVSSDCELDIDHSYSVHCEPEGFFIQPKSKTFKSMFGPNYHPTFQVSLMTSTERVVLKVQDQGGNEVWIYRVSLEDPRKELSQRNVPAESRDPAEEWLLSVRTEFIKRVSLPLLKDLLDKLFQFEVISESEMESAKTKSQNDGARDGAREVVDVVRNKGAAACRVLINALRELDRLLYEKLDSSQRRRIYFRSGGAKECVCM</sequence>
<evidence type="ECO:0000256" key="6">
    <source>
        <dbReference type="ARBA" id="ARBA00022614"/>
    </source>
</evidence>
<dbReference type="GO" id="GO:0016323">
    <property type="term" value="C:basolateral plasma membrane"/>
    <property type="evidence" value="ECO:0007669"/>
    <property type="project" value="UniProtKB-SubCell"/>
</dbReference>
<keyword evidence="9" id="KW-1271">Inflammasome</keyword>
<evidence type="ECO:0000256" key="9">
    <source>
        <dbReference type="ARBA" id="ARBA00023233"/>
    </source>
</evidence>
<evidence type="ECO:0000256" key="2">
    <source>
        <dbReference type="ARBA" id="ARBA00004187"/>
    </source>
</evidence>
<dbReference type="InterPro" id="IPR001315">
    <property type="entry name" value="CARD"/>
</dbReference>
<dbReference type="PROSITE" id="PS51830">
    <property type="entry name" value="FIIND"/>
    <property type="match status" value="1"/>
</dbReference>
<dbReference type="Pfam" id="PF23679">
    <property type="entry name" value="UPA-FIIND"/>
    <property type="match status" value="1"/>
</dbReference>
<dbReference type="SMART" id="SM00114">
    <property type="entry name" value="CARD"/>
    <property type="match status" value="1"/>
</dbReference>
<evidence type="ECO:0000256" key="3">
    <source>
        <dbReference type="ARBA" id="ARBA00004193"/>
    </source>
</evidence>
<dbReference type="PROSITE" id="PS50209">
    <property type="entry name" value="CARD"/>
    <property type="match status" value="1"/>
</dbReference>
<dbReference type="Pfam" id="PF00619">
    <property type="entry name" value="CARD"/>
    <property type="match status" value="1"/>
</dbReference>
<keyword evidence="6" id="KW-0433">Leucine-rich repeat</keyword>
<dbReference type="GO" id="GO:0006508">
    <property type="term" value="P:proteolysis"/>
    <property type="evidence" value="ECO:0007669"/>
    <property type="project" value="UniProtKB-KW"/>
</dbReference>
<comment type="similarity">
    <text evidence="10">Belongs to the NOD1-NOD2 family.</text>
</comment>
<name>A0A6P8UNQ1_GYMAC</name>
<proteinExistence type="inferred from homology"/>
<dbReference type="Gene3D" id="1.10.533.10">
    <property type="entry name" value="Death Domain, Fas"/>
    <property type="match status" value="1"/>
</dbReference>
<protein>
    <submittedName>
        <fullName evidence="15">Uncharacterized protein LOC117550662</fullName>
    </submittedName>
</protein>
<organism evidence="14 15">
    <name type="scientific">Gymnodraco acuticeps</name>
    <name type="common">Antarctic dragonfish</name>
    <dbReference type="NCBI Taxonomy" id="8218"/>
    <lineage>
        <taxon>Eukaryota</taxon>
        <taxon>Metazoa</taxon>
        <taxon>Chordata</taxon>
        <taxon>Craniata</taxon>
        <taxon>Vertebrata</taxon>
        <taxon>Euteleostomi</taxon>
        <taxon>Actinopterygii</taxon>
        <taxon>Neopterygii</taxon>
        <taxon>Teleostei</taxon>
        <taxon>Neoteleostei</taxon>
        <taxon>Acanthomorphata</taxon>
        <taxon>Eupercaria</taxon>
        <taxon>Perciformes</taxon>
        <taxon>Notothenioidei</taxon>
        <taxon>Bathydraconidae</taxon>
        <taxon>Gymnodraco</taxon>
    </lineage>
</organism>
<feature type="non-terminal residue" evidence="15">
    <location>
        <position position="1"/>
    </location>
</feature>
<feature type="region of interest" description="Disordered" evidence="11">
    <location>
        <begin position="213"/>
        <end position="247"/>
    </location>
</feature>
<keyword evidence="5" id="KW-1210">Necrosis</keyword>
<dbReference type="RefSeq" id="XP_034079029.1">
    <property type="nucleotide sequence ID" value="XM_034223138.1"/>
</dbReference>
<dbReference type="Pfam" id="PF13516">
    <property type="entry name" value="LRR_6"/>
    <property type="match status" value="3"/>
</dbReference>
<gene>
    <name evidence="15" type="primary">LOC117550662</name>
</gene>
<dbReference type="GO" id="GO:0061702">
    <property type="term" value="C:canonical inflammasome complex"/>
    <property type="evidence" value="ECO:0007669"/>
    <property type="project" value="UniProtKB-SubCell"/>
</dbReference>
<evidence type="ECO:0000259" key="13">
    <source>
        <dbReference type="PROSITE" id="PS51830"/>
    </source>
</evidence>
<comment type="subcellular location">
    <subcellularLocation>
        <location evidence="2">Basolateral cell membrane</location>
    </subcellularLocation>
    <subcellularLocation>
        <location evidence="3">Cell membrane</location>
        <topology evidence="3">Lipid-anchor</topology>
    </subcellularLocation>
    <subcellularLocation>
        <location evidence="1">Inflammasome</location>
    </subcellularLocation>
</comment>
<dbReference type="GO" id="GO:0008233">
    <property type="term" value="F:peptidase activity"/>
    <property type="evidence" value="ECO:0007669"/>
    <property type="project" value="UniProtKB-KW"/>
</dbReference>
<evidence type="ECO:0000256" key="8">
    <source>
        <dbReference type="ARBA" id="ARBA00022737"/>
    </source>
</evidence>
<evidence type="ECO:0000313" key="14">
    <source>
        <dbReference type="Proteomes" id="UP000515161"/>
    </source>
</evidence>
<keyword evidence="4" id="KW-0963">Cytoplasm</keyword>
<dbReference type="Gene3D" id="3.80.10.10">
    <property type="entry name" value="Ribonuclease Inhibitor"/>
    <property type="match status" value="2"/>
</dbReference>
<dbReference type="InterPro" id="IPR051261">
    <property type="entry name" value="NLR"/>
</dbReference>
<dbReference type="SUPFAM" id="SSF47986">
    <property type="entry name" value="DEATH domain"/>
    <property type="match status" value="1"/>
</dbReference>
<feature type="domain" description="FIIND" evidence="13">
    <location>
        <begin position="229"/>
        <end position="505"/>
    </location>
</feature>
<dbReference type="GO" id="GO:0012501">
    <property type="term" value="P:programmed cell death"/>
    <property type="evidence" value="ECO:0007669"/>
    <property type="project" value="UniProtKB-KW"/>
</dbReference>
<evidence type="ECO:0000256" key="1">
    <source>
        <dbReference type="ARBA" id="ARBA00004110"/>
    </source>
</evidence>
<evidence type="ECO:0000256" key="10">
    <source>
        <dbReference type="ARBA" id="ARBA00038296"/>
    </source>
</evidence>
<dbReference type="KEGG" id="gacu:117550662"/>
<accession>A0A6P8UNQ1</accession>
<keyword evidence="7" id="KW-0645">Protease</keyword>
<dbReference type="InterPro" id="IPR011029">
    <property type="entry name" value="DEATH-like_dom_sf"/>
</dbReference>
<dbReference type="AlphaFoldDB" id="A0A6P8UNQ1"/>
<dbReference type="InterPro" id="IPR025307">
    <property type="entry name" value="FIIND_dom"/>
</dbReference>
<evidence type="ECO:0000256" key="4">
    <source>
        <dbReference type="ARBA" id="ARBA00022490"/>
    </source>
</evidence>
<evidence type="ECO:0000256" key="5">
    <source>
        <dbReference type="ARBA" id="ARBA00022590"/>
    </source>
</evidence>
<dbReference type="GO" id="GO:0042981">
    <property type="term" value="P:regulation of apoptotic process"/>
    <property type="evidence" value="ECO:0007669"/>
    <property type="project" value="InterPro"/>
</dbReference>
<dbReference type="Pfam" id="PF13553">
    <property type="entry name" value="FIIND"/>
    <property type="match status" value="1"/>
</dbReference>
<keyword evidence="8" id="KW-0677">Repeat</keyword>
<dbReference type="PANTHER" id="PTHR24106">
    <property type="entry name" value="NACHT, LRR AND CARD DOMAINS-CONTAINING"/>
    <property type="match status" value="1"/>
</dbReference>
<dbReference type="InterPro" id="IPR001611">
    <property type="entry name" value="Leu-rich_rpt"/>
</dbReference>
<evidence type="ECO:0000259" key="12">
    <source>
        <dbReference type="PROSITE" id="PS50209"/>
    </source>
</evidence>